<protein>
    <submittedName>
        <fullName evidence="2">Uncharacterized protein</fullName>
    </submittedName>
</protein>
<name>A0A1E7FVE3_9STRA</name>
<dbReference type="Proteomes" id="UP000095751">
    <property type="component" value="Unassembled WGS sequence"/>
</dbReference>
<dbReference type="AlphaFoldDB" id="A0A1E7FVE3"/>
<keyword evidence="3" id="KW-1185">Reference proteome</keyword>
<evidence type="ECO:0000256" key="1">
    <source>
        <dbReference type="SAM" id="MobiDB-lite"/>
    </source>
</evidence>
<evidence type="ECO:0000313" key="3">
    <source>
        <dbReference type="Proteomes" id="UP000095751"/>
    </source>
</evidence>
<accession>A0A1E7FVE3</accession>
<dbReference type="EMBL" id="KV784353">
    <property type="protein sequence ID" value="OEU22097.1"/>
    <property type="molecule type" value="Genomic_DNA"/>
</dbReference>
<feature type="region of interest" description="Disordered" evidence="1">
    <location>
        <begin position="170"/>
        <end position="210"/>
    </location>
</feature>
<dbReference type="OrthoDB" id="47296at2759"/>
<dbReference type="InParanoid" id="A0A1E7FVE3"/>
<gene>
    <name evidence="2" type="ORF">FRACYDRAFT_258922</name>
</gene>
<reference evidence="2 3" key="1">
    <citation type="submission" date="2016-09" db="EMBL/GenBank/DDBJ databases">
        <title>Extensive genetic diversity and differential bi-allelic expression allows diatom success in the polar Southern Ocean.</title>
        <authorList>
            <consortium name="DOE Joint Genome Institute"/>
            <person name="Mock T."/>
            <person name="Otillar R.P."/>
            <person name="Strauss J."/>
            <person name="Dupont C."/>
            <person name="Frickenhaus S."/>
            <person name="Maumus F."/>
            <person name="Mcmullan M."/>
            <person name="Sanges R."/>
            <person name="Schmutz J."/>
            <person name="Toseland A."/>
            <person name="Valas R."/>
            <person name="Veluchamy A."/>
            <person name="Ward B.J."/>
            <person name="Allen A."/>
            <person name="Barry K."/>
            <person name="Falciatore A."/>
            <person name="Ferrante M."/>
            <person name="Fortunato A.E."/>
            <person name="Gloeckner G."/>
            <person name="Gruber A."/>
            <person name="Hipkin R."/>
            <person name="Janech M."/>
            <person name="Kroth P."/>
            <person name="Leese F."/>
            <person name="Lindquist E."/>
            <person name="Lyon B.R."/>
            <person name="Martin J."/>
            <person name="Mayer C."/>
            <person name="Parker M."/>
            <person name="Quesneville H."/>
            <person name="Raymond J."/>
            <person name="Uhlig C."/>
            <person name="Valentin K.U."/>
            <person name="Worden A.Z."/>
            <person name="Armbrust E.V."/>
            <person name="Bowler C."/>
            <person name="Green B."/>
            <person name="Moulton V."/>
            <person name="Van Oosterhout C."/>
            <person name="Grigoriev I."/>
        </authorList>
    </citation>
    <scope>NUCLEOTIDE SEQUENCE [LARGE SCALE GENOMIC DNA]</scope>
    <source>
        <strain evidence="2 3">CCMP1102</strain>
    </source>
</reference>
<dbReference type="KEGG" id="fcy:FRACYDRAFT_258922"/>
<sequence length="223" mass="25502">MYMLQKNLLRSDYLASSYARDNDDQASLCTISTSSDSSFDSTSDISTIADHRRVSFAPQLVTDVWTRERTRLQDISNLYYSAQQTQTFRQEYRLERKVLSDLSIDPETFPVDDEELSNLVAATSSTNSSSSSNNNDRHRISRVVVLHNDKLATFFNPADQLYLPESNYNNKEEKQQQQPAYSQYQAAESCDNLGSNFDDSDPTSSSEDFFDNDSFWSGSLTWY</sequence>
<proteinExistence type="predicted"/>
<evidence type="ECO:0000313" key="2">
    <source>
        <dbReference type="EMBL" id="OEU22097.1"/>
    </source>
</evidence>
<organism evidence="2 3">
    <name type="scientific">Fragilariopsis cylindrus CCMP1102</name>
    <dbReference type="NCBI Taxonomy" id="635003"/>
    <lineage>
        <taxon>Eukaryota</taxon>
        <taxon>Sar</taxon>
        <taxon>Stramenopiles</taxon>
        <taxon>Ochrophyta</taxon>
        <taxon>Bacillariophyta</taxon>
        <taxon>Bacillariophyceae</taxon>
        <taxon>Bacillariophycidae</taxon>
        <taxon>Bacillariales</taxon>
        <taxon>Bacillariaceae</taxon>
        <taxon>Fragilariopsis</taxon>
    </lineage>
</organism>
<feature type="compositionally biased region" description="Low complexity" evidence="1">
    <location>
        <begin position="176"/>
        <end position="187"/>
    </location>
</feature>